<accession>A0A1V9FKG2</accession>
<dbReference type="GO" id="GO:0009279">
    <property type="term" value="C:cell outer membrane"/>
    <property type="evidence" value="ECO:0007669"/>
    <property type="project" value="UniProtKB-SubCell"/>
</dbReference>
<sequence>MKISDCFFSVWAFLCLRKIKLLMRLSTVFVFIALQVSAKNHAQEAINLKASNLSIQEIIKKIEGQTRYRFFYSSDDLPVHQRFSIDIENAGINQTLSTLFNGTRYNWKLIPNHRVIITLSNQTYIAASKYTRITGVVRAESGNPIPAASIKVKNTTRGTSTDNEGNFIIEVTEGEILEISAINYEPVEITIGNQTQLTVTLKLSDAVMSDVVVVGYGTRKRQDVTGAVVKANLQAQRQSPNPNVMSSLRGTVPGLTVGQVTTAGSDPTIMVRGRNSISGTTSPLIVLDGLIYRGSITSINPSDILSIDLLKDASAAAVYGSQASNGVVLITTKSGASGIDKITVDYTGSYSIQEMTKKEMRPMNGEQYIQKLGDWYLAESRDPGDPTKMNPNWDPGTKLAPVEAANYSNGYTANWWNLLTNPNPRIQNHSIGIGSRSKKTRFYLGYGFFDQRNLIMNDNYSRHSIRLNLDTKVFDWLTVGAQTGLSINDYSGISPTFSDIMYLKPFTLPFDPATGKMLEFYANTTTPTILEVLKRSRDKDRNLNFIGNVFASADIPYIKGLNYRVNFGNNYIFYNKNNYHAPNEEATAYKTYMTDYFLTLDNILTYKRVFGLHGVDVTLLYGAEINKHDGSSTSASGILNGALSYNRLDVGDAARLTVSNDAAILPWKEQALYQMARASYSYDGKYILTGTIRRDGFSGFSSRNKSAVFPSLAFAWRVSNEPFMNAYSWVNDLKLRLSYGSTGNRTVGRYQTLSQISVGLGNGYLYGTGGNAQLGSFLSQQPNPNLQWETTNSTNTGIDFSLFNNRLSGSLDVYFSQSRNLLNARATPTITGFSSYLINIGKIQNRGQELNITGVPVSTKNFRWDVTVNFFRNRNKITDIDGTGKHLINGADPILSFFIGEPYGVVYDYKITGMYQLGEDVPSTLAAQGFKAGQYKIEDVKKDGIITPDDKQIIGKLDPAYSFGISNSITYRSFQLKFFINAIQGGKNGYLGKPGITLQNPDNIRNNNVFAFDYWTPNNPSARYRSIAAYVATLGENFGPYISRSFVRLQDVTLTYNIPDDFLQRLKGVRALSVYVNAQNLLTITGWDGWDPEANPPAAQRSSLGQRIPGGLGLDPNGYPVMKNYSLGVNITF</sequence>
<evidence type="ECO:0000313" key="9">
    <source>
        <dbReference type="EMBL" id="OQP58873.1"/>
    </source>
</evidence>
<evidence type="ECO:0000256" key="1">
    <source>
        <dbReference type="ARBA" id="ARBA00004571"/>
    </source>
</evidence>
<keyword evidence="6 7" id="KW-0998">Cell outer membrane</keyword>
<feature type="domain" description="TonB-dependent receptor plug" evidence="8">
    <location>
        <begin position="222"/>
        <end position="327"/>
    </location>
</feature>
<dbReference type="InterPro" id="IPR037066">
    <property type="entry name" value="Plug_dom_sf"/>
</dbReference>
<protein>
    <submittedName>
        <fullName evidence="9">SusC/RagA family TonB-linked outer membrane protein</fullName>
    </submittedName>
</protein>
<evidence type="ECO:0000256" key="3">
    <source>
        <dbReference type="ARBA" id="ARBA00022452"/>
    </source>
</evidence>
<reference evidence="10" key="1">
    <citation type="submission" date="2016-04" db="EMBL/GenBank/DDBJ databases">
        <authorList>
            <person name="Chen L."/>
            <person name="Zhuang W."/>
            <person name="Wang G."/>
        </authorList>
    </citation>
    <scope>NUCLEOTIDE SEQUENCE [LARGE SCALE GENOMIC DNA]</scope>
    <source>
        <strain evidence="10">208</strain>
    </source>
</reference>
<keyword evidence="2 7" id="KW-0813">Transport</keyword>
<gene>
    <name evidence="9" type="ORF">A4R26_22085</name>
</gene>
<dbReference type="InterPro" id="IPR008969">
    <property type="entry name" value="CarboxyPept-like_regulatory"/>
</dbReference>
<dbReference type="Gene3D" id="2.60.40.1120">
    <property type="entry name" value="Carboxypeptidase-like, regulatory domain"/>
    <property type="match status" value="1"/>
</dbReference>
<dbReference type="PROSITE" id="PS52016">
    <property type="entry name" value="TONB_DEPENDENT_REC_3"/>
    <property type="match status" value="1"/>
</dbReference>
<evidence type="ECO:0000256" key="2">
    <source>
        <dbReference type="ARBA" id="ARBA00022448"/>
    </source>
</evidence>
<dbReference type="InterPro" id="IPR012910">
    <property type="entry name" value="Plug_dom"/>
</dbReference>
<dbReference type="STRING" id="550983.A4R26_22085"/>
<keyword evidence="3 7" id="KW-1134">Transmembrane beta strand</keyword>
<proteinExistence type="inferred from homology"/>
<evidence type="ECO:0000256" key="7">
    <source>
        <dbReference type="PROSITE-ProRule" id="PRU01360"/>
    </source>
</evidence>
<dbReference type="NCBIfam" id="TIGR04056">
    <property type="entry name" value="OMP_RagA_SusC"/>
    <property type="match status" value="1"/>
</dbReference>
<comment type="similarity">
    <text evidence="7">Belongs to the TonB-dependent receptor family.</text>
</comment>
<evidence type="ECO:0000259" key="8">
    <source>
        <dbReference type="Pfam" id="PF07715"/>
    </source>
</evidence>
<dbReference type="InterPro" id="IPR036942">
    <property type="entry name" value="Beta-barrel_TonB_sf"/>
</dbReference>
<comment type="subcellular location">
    <subcellularLocation>
        <location evidence="1 7">Cell outer membrane</location>
        <topology evidence="1 7">Multi-pass membrane protein</topology>
    </subcellularLocation>
</comment>
<keyword evidence="4 7" id="KW-0812">Transmembrane</keyword>
<dbReference type="NCBIfam" id="TIGR04057">
    <property type="entry name" value="SusC_RagA_signa"/>
    <property type="match status" value="1"/>
</dbReference>
<dbReference type="Gene3D" id="2.40.170.20">
    <property type="entry name" value="TonB-dependent receptor, beta-barrel domain"/>
    <property type="match status" value="1"/>
</dbReference>
<evidence type="ECO:0000256" key="6">
    <source>
        <dbReference type="ARBA" id="ARBA00023237"/>
    </source>
</evidence>
<dbReference type="Proteomes" id="UP000192276">
    <property type="component" value="Unassembled WGS sequence"/>
</dbReference>
<organism evidence="9 10">
    <name type="scientific">Niastella populi</name>
    <dbReference type="NCBI Taxonomy" id="550983"/>
    <lineage>
        <taxon>Bacteria</taxon>
        <taxon>Pseudomonadati</taxon>
        <taxon>Bacteroidota</taxon>
        <taxon>Chitinophagia</taxon>
        <taxon>Chitinophagales</taxon>
        <taxon>Chitinophagaceae</taxon>
        <taxon>Niastella</taxon>
    </lineage>
</organism>
<dbReference type="Gene3D" id="2.170.130.10">
    <property type="entry name" value="TonB-dependent receptor, plug domain"/>
    <property type="match status" value="1"/>
</dbReference>
<name>A0A1V9FKG2_9BACT</name>
<dbReference type="InterPro" id="IPR023997">
    <property type="entry name" value="TonB-dep_OMP_SusC/RagA_CS"/>
</dbReference>
<dbReference type="EMBL" id="LWBP01000186">
    <property type="protein sequence ID" value="OQP58873.1"/>
    <property type="molecule type" value="Genomic_DNA"/>
</dbReference>
<evidence type="ECO:0000256" key="5">
    <source>
        <dbReference type="ARBA" id="ARBA00023136"/>
    </source>
</evidence>
<comment type="caution">
    <text evidence="9">The sequence shown here is derived from an EMBL/GenBank/DDBJ whole genome shotgun (WGS) entry which is preliminary data.</text>
</comment>
<dbReference type="SUPFAM" id="SSF49464">
    <property type="entry name" value="Carboxypeptidase regulatory domain-like"/>
    <property type="match status" value="1"/>
</dbReference>
<dbReference type="Pfam" id="PF07715">
    <property type="entry name" value="Plug"/>
    <property type="match status" value="1"/>
</dbReference>
<dbReference type="Pfam" id="PF13715">
    <property type="entry name" value="CarbopepD_reg_2"/>
    <property type="match status" value="1"/>
</dbReference>
<dbReference type="InterPro" id="IPR023996">
    <property type="entry name" value="TonB-dep_OMP_SusC/RagA"/>
</dbReference>
<evidence type="ECO:0000313" key="10">
    <source>
        <dbReference type="Proteomes" id="UP000192276"/>
    </source>
</evidence>
<dbReference type="SUPFAM" id="SSF56935">
    <property type="entry name" value="Porins"/>
    <property type="match status" value="1"/>
</dbReference>
<keyword evidence="10" id="KW-1185">Reference proteome</keyword>
<evidence type="ECO:0000256" key="4">
    <source>
        <dbReference type="ARBA" id="ARBA00022692"/>
    </source>
</evidence>
<dbReference type="InterPro" id="IPR039426">
    <property type="entry name" value="TonB-dep_rcpt-like"/>
</dbReference>
<keyword evidence="5 7" id="KW-0472">Membrane</keyword>
<dbReference type="AlphaFoldDB" id="A0A1V9FKG2"/>